<dbReference type="Proteomes" id="UP000230108">
    <property type="component" value="Unassembled WGS sequence"/>
</dbReference>
<evidence type="ECO:0000313" key="3">
    <source>
        <dbReference type="EMBL" id="PIY69160.1"/>
    </source>
</evidence>
<dbReference type="AlphaFoldDB" id="A0A2M7QE55"/>
<reference evidence="4" key="1">
    <citation type="submission" date="2017-09" db="EMBL/GenBank/DDBJ databases">
        <title>Depth-based differentiation of microbial function through sediment-hosted aquifers and enrichment of novel symbionts in the deep terrestrial subsurface.</title>
        <authorList>
            <person name="Probst A.J."/>
            <person name="Ladd B."/>
            <person name="Jarett J.K."/>
            <person name="Geller-Mcgrath D.E."/>
            <person name="Sieber C.M.K."/>
            <person name="Emerson J.B."/>
            <person name="Anantharaman K."/>
            <person name="Thomas B.C."/>
            <person name="Malmstrom R."/>
            <person name="Stieglmeier M."/>
            <person name="Klingl A."/>
            <person name="Woyke T."/>
            <person name="Ryan C.M."/>
            <person name="Banfield J.F."/>
        </authorList>
    </citation>
    <scope>NUCLEOTIDE SEQUENCE [LARGE SCALE GENOMIC DNA]</scope>
</reference>
<dbReference type="InterPro" id="IPR018638">
    <property type="entry name" value="DUF2061_membrane"/>
</dbReference>
<dbReference type="Pfam" id="PF09834">
    <property type="entry name" value="DUF2061"/>
    <property type="match status" value="1"/>
</dbReference>
<keyword evidence="1" id="KW-0472">Membrane</keyword>
<proteinExistence type="predicted"/>
<comment type="caution">
    <text evidence="3">The sequence shown here is derived from an EMBL/GenBank/DDBJ whole genome shotgun (WGS) entry which is preliminary data.</text>
</comment>
<name>A0A2M7QE55_9BACT</name>
<feature type="transmembrane region" description="Helical" evidence="1">
    <location>
        <begin position="40"/>
        <end position="58"/>
    </location>
</feature>
<feature type="transmembrane region" description="Helical" evidence="1">
    <location>
        <begin position="12"/>
        <end position="34"/>
    </location>
</feature>
<organism evidence="3 4">
    <name type="scientific">Candidatus Roizmanbacteria bacterium CG_4_10_14_0_8_um_filter_39_9</name>
    <dbReference type="NCBI Taxonomy" id="1974829"/>
    <lineage>
        <taxon>Bacteria</taxon>
        <taxon>Candidatus Roizmaniibacteriota</taxon>
    </lineage>
</organism>
<accession>A0A2M7QE55</accession>
<evidence type="ECO:0000256" key="1">
    <source>
        <dbReference type="SAM" id="Phobius"/>
    </source>
</evidence>
<dbReference type="EMBL" id="PFLF01000047">
    <property type="protein sequence ID" value="PIY69160.1"/>
    <property type="molecule type" value="Genomic_DNA"/>
</dbReference>
<protein>
    <recommendedName>
        <fullName evidence="2">DUF2061 domain-containing protein</fullName>
    </recommendedName>
</protein>
<gene>
    <name evidence="3" type="ORF">COY90_02125</name>
</gene>
<feature type="domain" description="DUF2061" evidence="2">
    <location>
        <begin position="15"/>
        <end position="64"/>
    </location>
</feature>
<keyword evidence="1" id="KW-0812">Transmembrane</keyword>
<keyword evidence="1" id="KW-1133">Transmembrane helix</keyword>
<evidence type="ECO:0000259" key="2">
    <source>
        <dbReference type="Pfam" id="PF09834"/>
    </source>
</evidence>
<sequence length="112" mass="12925">MSIKFHEGLSRSTTKAITFRLFILVSDGIIIFASTHRYDLNLGVILFSNIASTLLYIVHERLWNNVHWGKMSKKFRDNFTFLRKIEECFLPDPGSSCTKIPQGVLQMAWQST</sequence>
<evidence type="ECO:0000313" key="4">
    <source>
        <dbReference type="Proteomes" id="UP000230108"/>
    </source>
</evidence>